<evidence type="ECO:0000256" key="2">
    <source>
        <dbReference type="ARBA" id="ARBA00022540"/>
    </source>
</evidence>
<dbReference type="SUPFAM" id="SSF50249">
    <property type="entry name" value="Nucleic acid-binding proteins"/>
    <property type="match status" value="1"/>
</dbReference>
<proteinExistence type="inferred from homology"/>
<feature type="region of interest" description="Disordered" evidence="8">
    <location>
        <begin position="48"/>
        <end position="82"/>
    </location>
</feature>
<dbReference type="InterPro" id="IPR006196">
    <property type="entry name" value="RNA-binding_domain_S1_IF1"/>
</dbReference>
<feature type="compositionally biased region" description="Basic residues" evidence="8">
    <location>
        <begin position="60"/>
        <end position="71"/>
    </location>
</feature>
<evidence type="ECO:0000313" key="10">
    <source>
        <dbReference type="EMBL" id="KAL3794557.1"/>
    </source>
</evidence>
<dbReference type="GO" id="GO:0003743">
    <property type="term" value="F:translation initiation factor activity"/>
    <property type="evidence" value="ECO:0007669"/>
    <property type="project" value="UniProtKB-UniRule"/>
</dbReference>
<dbReference type="InterPro" id="IPR012340">
    <property type="entry name" value="NA-bd_OB-fold"/>
</dbReference>
<evidence type="ECO:0000313" key="11">
    <source>
        <dbReference type="Proteomes" id="UP001516023"/>
    </source>
</evidence>
<dbReference type="NCBIfam" id="TIGR00523">
    <property type="entry name" value="eIF-1A"/>
    <property type="match status" value="1"/>
</dbReference>
<dbReference type="PROSITE" id="PS01262">
    <property type="entry name" value="IF1A"/>
    <property type="match status" value="1"/>
</dbReference>
<evidence type="ECO:0000259" key="9">
    <source>
        <dbReference type="PROSITE" id="PS50832"/>
    </source>
</evidence>
<dbReference type="PROSITE" id="PS50832">
    <property type="entry name" value="S1_IF1_TYPE"/>
    <property type="match status" value="1"/>
</dbReference>
<dbReference type="EMBL" id="JABMIG020000079">
    <property type="protein sequence ID" value="KAL3794557.1"/>
    <property type="molecule type" value="Genomic_DNA"/>
</dbReference>
<name>A0ABD3Q3I7_9STRA</name>
<evidence type="ECO:0000256" key="5">
    <source>
        <dbReference type="PROSITE-ProRule" id="PRU00181"/>
    </source>
</evidence>
<keyword evidence="11" id="KW-1185">Reference proteome</keyword>
<dbReference type="SMART" id="SM00652">
    <property type="entry name" value="eIF1a"/>
    <property type="match status" value="1"/>
</dbReference>
<keyword evidence="2 5" id="KW-0396">Initiation factor</keyword>
<dbReference type="CDD" id="cd05793">
    <property type="entry name" value="S1_IF1A"/>
    <property type="match status" value="1"/>
</dbReference>
<dbReference type="AlphaFoldDB" id="A0ABD3Q3I7"/>
<gene>
    <name evidence="10" type="ORF">HJC23_008013</name>
</gene>
<dbReference type="HAMAP" id="MF_00216">
    <property type="entry name" value="aIF_1A"/>
    <property type="match status" value="1"/>
</dbReference>
<feature type="domain" description="S1-like" evidence="9">
    <location>
        <begin position="78"/>
        <end position="152"/>
    </location>
</feature>
<comment type="function">
    <text evidence="7">Seems to be required for maximal rate of protein biosynthesis. Enhances ribosome dissociation into subunits and stabilizes the binding of the initiator Met-tRNA(I) to 40 S ribosomal subunits.</text>
</comment>
<comment type="similarity">
    <text evidence="1 6">Belongs to the eIF-1A family.</text>
</comment>
<evidence type="ECO:0000256" key="1">
    <source>
        <dbReference type="ARBA" id="ARBA00007392"/>
    </source>
</evidence>
<feature type="compositionally biased region" description="Basic and acidic residues" evidence="8">
    <location>
        <begin position="72"/>
        <end position="82"/>
    </location>
</feature>
<accession>A0ABD3Q3I7</accession>
<dbReference type="InterPro" id="IPR018104">
    <property type="entry name" value="TIF_eIF-1A_CS"/>
</dbReference>
<organism evidence="10 11">
    <name type="scientific">Cyclotella cryptica</name>
    <dbReference type="NCBI Taxonomy" id="29204"/>
    <lineage>
        <taxon>Eukaryota</taxon>
        <taxon>Sar</taxon>
        <taxon>Stramenopiles</taxon>
        <taxon>Ochrophyta</taxon>
        <taxon>Bacillariophyta</taxon>
        <taxon>Coscinodiscophyceae</taxon>
        <taxon>Thalassiosirophycidae</taxon>
        <taxon>Stephanodiscales</taxon>
        <taxon>Stephanodiscaceae</taxon>
        <taxon>Cyclotella</taxon>
    </lineage>
</organism>
<keyword evidence="3 5" id="KW-0648">Protein biosynthesis</keyword>
<evidence type="ECO:0000256" key="6">
    <source>
        <dbReference type="RuleBase" id="RU004364"/>
    </source>
</evidence>
<dbReference type="Pfam" id="PF01176">
    <property type="entry name" value="eIF-1a"/>
    <property type="match status" value="1"/>
</dbReference>
<evidence type="ECO:0000256" key="7">
    <source>
        <dbReference type="RuleBase" id="RU004365"/>
    </source>
</evidence>
<sequence length="196" mass="22200">MKPFLTFSPSYVARFREPQHYDDLLPVNKASTEFEEFGQSTKTRLTPIDILSISSTMPKPKGKGGKNRRRGKGDGEEAKRELEFKEEGQEYAQVVRMLGNGRCECFCYDGVTRLGHIRGKMRKKVWVTAGDIVLVGKRDFQDEKVDILHKYSADEARNLKQYGELPETARINETAVDQAMAGEGDDDDIGIDFDDI</sequence>
<dbReference type="Proteomes" id="UP001516023">
    <property type="component" value="Unassembled WGS sequence"/>
</dbReference>
<reference evidence="10 11" key="1">
    <citation type="journal article" date="2020" name="G3 (Bethesda)">
        <title>Improved Reference Genome for Cyclotella cryptica CCMP332, a Model for Cell Wall Morphogenesis, Salinity Adaptation, and Lipid Production in Diatoms (Bacillariophyta).</title>
        <authorList>
            <person name="Roberts W.R."/>
            <person name="Downey K.M."/>
            <person name="Ruck E.C."/>
            <person name="Traller J.C."/>
            <person name="Alverson A.J."/>
        </authorList>
    </citation>
    <scope>NUCLEOTIDE SEQUENCE [LARGE SCALE GENOMIC DNA]</scope>
    <source>
        <strain evidence="10 11">CCMP332</strain>
    </source>
</reference>
<protein>
    <recommendedName>
        <fullName evidence="4">Eukaryotic translation initiation factor 4C</fullName>
    </recommendedName>
</protein>
<dbReference type="Gene3D" id="2.40.50.140">
    <property type="entry name" value="Nucleic acid-binding proteins"/>
    <property type="match status" value="1"/>
</dbReference>
<dbReference type="InterPro" id="IPR001253">
    <property type="entry name" value="TIF_eIF-1A"/>
</dbReference>
<dbReference type="PANTHER" id="PTHR21668">
    <property type="entry name" value="EIF-1A"/>
    <property type="match status" value="1"/>
</dbReference>
<evidence type="ECO:0000256" key="4">
    <source>
        <dbReference type="ARBA" id="ARBA00032507"/>
    </source>
</evidence>
<evidence type="ECO:0000256" key="8">
    <source>
        <dbReference type="SAM" id="MobiDB-lite"/>
    </source>
</evidence>
<evidence type="ECO:0000256" key="3">
    <source>
        <dbReference type="ARBA" id="ARBA00022917"/>
    </source>
</evidence>
<comment type="caution">
    <text evidence="10">The sequence shown here is derived from an EMBL/GenBank/DDBJ whole genome shotgun (WGS) entry which is preliminary data.</text>
</comment>